<sequence>MKEQLALLVALQTMDLKRQKDKERLKDFPEKMAIAEKPLNDVRSEIETAQAQLEQFVKDRKEGELDLQTIEEKIVKLKLRLTDLKTNKEYHAHLQEIAAARNTKSETEDQLLAAMEGIDQLQADLTTKEAQLGEDELAFSGIKKEMQDAMDLIVSEAAKVEADWQATSEKISKSLLASYQRLFNSGKGLAVVPVSGQTCTGCHFSLPPQLIAEVKRESKVLTCGYCHRILYAKLPEIPAE</sequence>
<proteinExistence type="predicted"/>
<dbReference type="InterPro" id="IPR003743">
    <property type="entry name" value="Zf-RING_7"/>
</dbReference>
<keyword evidence="1" id="KW-0175">Coiled coil</keyword>
<name>A0A3B1CZS2_9ZZZZ</name>
<organism evidence="4">
    <name type="scientific">hydrothermal vent metagenome</name>
    <dbReference type="NCBI Taxonomy" id="652676"/>
    <lineage>
        <taxon>unclassified sequences</taxon>
        <taxon>metagenomes</taxon>
        <taxon>ecological metagenomes</taxon>
    </lineage>
</organism>
<feature type="coiled-coil region" evidence="1">
    <location>
        <begin position="39"/>
        <end position="124"/>
    </location>
</feature>
<evidence type="ECO:0000313" key="4">
    <source>
        <dbReference type="EMBL" id="VAX29454.1"/>
    </source>
</evidence>
<dbReference type="Pfam" id="PF24481">
    <property type="entry name" value="CT398_CC"/>
    <property type="match status" value="1"/>
</dbReference>
<accession>A0A3B1CZS2</accession>
<dbReference type="EMBL" id="UOGF01000050">
    <property type="protein sequence ID" value="VAX29454.1"/>
    <property type="molecule type" value="Genomic_DNA"/>
</dbReference>
<dbReference type="Gene3D" id="1.10.287.1490">
    <property type="match status" value="1"/>
</dbReference>
<dbReference type="InterPro" id="IPR056003">
    <property type="entry name" value="CT398_CC_hairpin"/>
</dbReference>
<dbReference type="Pfam" id="PF02591">
    <property type="entry name" value="Zn_ribbon_9"/>
    <property type="match status" value="1"/>
</dbReference>
<evidence type="ECO:0000259" key="2">
    <source>
        <dbReference type="Pfam" id="PF02591"/>
    </source>
</evidence>
<feature type="domain" description="C4-type zinc ribbon" evidence="2">
    <location>
        <begin position="198"/>
        <end position="230"/>
    </location>
</feature>
<reference evidence="4" key="1">
    <citation type="submission" date="2018-06" db="EMBL/GenBank/DDBJ databases">
        <authorList>
            <person name="Zhirakovskaya E."/>
        </authorList>
    </citation>
    <scope>NUCLEOTIDE SEQUENCE</scope>
</reference>
<evidence type="ECO:0000256" key="1">
    <source>
        <dbReference type="SAM" id="Coils"/>
    </source>
</evidence>
<dbReference type="AlphaFoldDB" id="A0A3B1CZS2"/>
<protein>
    <submittedName>
        <fullName evidence="4">Uncharacterized protein</fullName>
    </submittedName>
</protein>
<feature type="domain" description="CT398-like coiled coil hairpin" evidence="3">
    <location>
        <begin position="11"/>
        <end position="184"/>
    </location>
</feature>
<evidence type="ECO:0000259" key="3">
    <source>
        <dbReference type="Pfam" id="PF24481"/>
    </source>
</evidence>
<gene>
    <name evidence="4" type="ORF">MNBD_NITROSPIRAE01-419</name>
</gene>